<dbReference type="SUPFAM" id="SSF52540">
    <property type="entry name" value="P-loop containing nucleoside triphosphate hydrolases"/>
    <property type="match status" value="1"/>
</dbReference>
<keyword evidence="2" id="KW-0808">Transferase</keyword>
<dbReference type="RefSeq" id="WP_168442690.1">
    <property type="nucleotide sequence ID" value="NZ_CAAHFG010000004.1"/>
</dbReference>
<accession>A0A6C2UBF4</accession>
<dbReference type="Gene3D" id="3.40.50.300">
    <property type="entry name" value="P-loop containing nucleotide triphosphate hydrolases"/>
    <property type="match status" value="2"/>
</dbReference>
<evidence type="ECO:0000256" key="1">
    <source>
        <dbReference type="ARBA" id="ARBA00005189"/>
    </source>
</evidence>
<evidence type="ECO:0000313" key="5">
    <source>
        <dbReference type="EMBL" id="VGO17478.1"/>
    </source>
</evidence>
<dbReference type="InterPro" id="IPR027417">
    <property type="entry name" value="P-loop_NTPase"/>
</dbReference>
<name>A0A6C2UBF4_PONDE</name>
<protein>
    <submittedName>
        <fullName evidence="5">Bifunctional protein Aas</fullName>
    </submittedName>
</protein>
<dbReference type="EMBL" id="CAAHFG010000004">
    <property type="protein sequence ID" value="VGO17478.1"/>
    <property type="molecule type" value="Genomic_DNA"/>
</dbReference>
<evidence type="ECO:0000259" key="4">
    <source>
        <dbReference type="SMART" id="SM00563"/>
    </source>
</evidence>
<dbReference type="PANTHER" id="PTHR10434">
    <property type="entry name" value="1-ACYL-SN-GLYCEROL-3-PHOSPHATE ACYLTRANSFERASE"/>
    <property type="match status" value="1"/>
</dbReference>
<organism evidence="5 6">
    <name type="scientific">Pontiella desulfatans</name>
    <dbReference type="NCBI Taxonomy" id="2750659"/>
    <lineage>
        <taxon>Bacteria</taxon>
        <taxon>Pseudomonadati</taxon>
        <taxon>Kiritimatiellota</taxon>
        <taxon>Kiritimatiellia</taxon>
        <taxon>Kiritimatiellales</taxon>
        <taxon>Pontiellaceae</taxon>
        <taxon>Pontiella</taxon>
    </lineage>
</organism>
<evidence type="ECO:0000256" key="2">
    <source>
        <dbReference type="ARBA" id="ARBA00022679"/>
    </source>
</evidence>
<dbReference type="CDD" id="cd07989">
    <property type="entry name" value="LPLAT_AGPAT-like"/>
    <property type="match status" value="1"/>
</dbReference>
<dbReference type="SMART" id="SM00563">
    <property type="entry name" value="PlsC"/>
    <property type="match status" value="1"/>
</dbReference>
<dbReference type="GO" id="GO:0006654">
    <property type="term" value="P:phosphatidic acid biosynthetic process"/>
    <property type="evidence" value="ECO:0007669"/>
    <property type="project" value="TreeGrafter"/>
</dbReference>
<dbReference type="AlphaFoldDB" id="A0A6C2UBF4"/>
<dbReference type="Pfam" id="PF01553">
    <property type="entry name" value="Acyltransferase"/>
    <property type="match status" value="1"/>
</dbReference>
<dbReference type="InterPro" id="IPR002123">
    <property type="entry name" value="Plipid/glycerol_acylTrfase"/>
</dbReference>
<sequence>MNALRTVLHLILIRPLLRLLFGVNVVGRENLDGLDRFILAANHNSHLDIFLLYSALPLCKITRTHPVAARDYFSNPPWLFKMVQFLLQPVWVDREESGLAAIKEIQRRLDDGRSIIIFPEGTRGAAGELQEFRGGVGLIAGHNPDVPVVPVYLEGPERAFPKAMAFPLPLWNHITIGPPQRLQGKSRDISARLHDHLEALAEEERAYRQRRMPEPHNPFVVAVIGVDGSGKSTLSRRLAGCSAGNSCFIGDTLELFNAGEPSEAQPLVANEVRKWVGRQAKSAKNLKHYKIPKLAELLLRDRLLSDVHRWYRPDQVFMDGSPLLNMAGWAILYHEDAFNEEVCSTAMDILTGKHVCGKRDPIFKQFPELLTLRKLNLTHLHLPDAVIFLDVDPAVCVERITSRGEEVQAHENIEKLSKLRKAYALVCDVVQQTRPVGRLTGDKTQDQLTEEATAFIKTAIQQKVEAK</sequence>
<dbReference type="Proteomes" id="UP000366872">
    <property type="component" value="Unassembled WGS sequence"/>
</dbReference>
<evidence type="ECO:0000313" key="6">
    <source>
        <dbReference type="Proteomes" id="UP000366872"/>
    </source>
</evidence>
<dbReference type="InterPro" id="IPR039430">
    <property type="entry name" value="Thymidylate_kin-like_dom"/>
</dbReference>
<reference evidence="5 6" key="1">
    <citation type="submission" date="2019-04" db="EMBL/GenBank/DDBJ databases">
        <authorList>
            <person name="Van Vliet M D."/>
        </authorList>
    </citation>
    <scope>NUCLEOTIDE SEQUENCE [LARGE SCALE GENOMIC DNA]</scope>
    <source>
        <strain evidence="5 6">F1</strain>
    </source>
</reference>
<dbReference type="Pfam" id="PF02223">
    <property type="entry name" value="Thymidylate_kin"/>
    <property type="match status" value="1"/>
</dbReference>
<proteinExistence type="predicted"/>
<comment type="pathway">
    <text evidence="1">Lipid metabolism.</text>
</comment>
<gene>
    <name evidence="5" type="primary">aas_4</name>
    <name evidence="5" type="ORF">PDESU_06074</name>
</gene>
<dbReference type="GO" id="GO:0003841">
    <property type="term" value="F:1-acylglycerol-3-phosphate O-acyltransferase activity"/>
    <property type="evidence" value="ECO:0007669"/>
    <property type="project" value="TreeGrafter"/>
</dbReference>
<dbReference type="PANTHER" id="PTHR10434:SF11">
    <property type="entry name" value="1-ACYL-SN-GLYCEROL-3-PHOSPHATE ACYLTRANSFERASE"/>
    <property type="match status" value="1"/>
</dbReference>
<dbReference type="SUPFAM" id="SSF69593">
    <property type="entry name" value="Glycerol-3-phosphate (1)-acyltransferase"/>
    <property type="match status" value="1"/>
</dbReference>
<evidence type="ECO:0000256" key="3">
    <source>
        <dbReference type="ARBA" id="ARBA00023315"/>
    </source>
</evidence>
<feature type="domain" description="Phospholipid/glycerol acyltransferase" evidence="4">
    <location>
        <begin position="37"/>
        <end position="156"/>
    </location>
</feature>
<keyword evidence="6" id="KW-1185">Reference proteome</keyword>
<keyword evidence="3" id="KW-0012">Acyltransferase</keyword>